<dbReference type="SMART" id="SM00382">
    <property type="entry name" value="AAA"/>
    <property type="match status" value="1"/>
</dbReference>
<organism evidence="7 8">
    <name type="scientific">Nocardioides mangrovi</name>
    <dbReference type="NCBI Taxonomy" id="2874580"/>
    <lineage>
        <taxon>Bacteria</taxon>
        <taxon>Bacillati</taxon>
        <taxon>Actinomycetota</taxon>
        <taxon>Actinomycetes</taxon>
        <taxon>Propionibacteriales</taxon>
        <taxon>Nocardioidaceae</taxon>
        <taxon>Nocardioides</taxon>
    </lineage>
</organism>
<keyword evidence="4 7" id="KW-0067">ATP-binding</keyword>
<feature type="region of interest" description="Disordered" evidence="5">
    <location>
        <begin position="1"/>
        <end position="34"/>
    </location>
</feature>
<dbReference type="PROSITE" id="PS00211">
    <property type="entry name" value="ABC_TRANSPORTER_1"/>
    <property type="match status" value="1"/>
</dbReference>
<dbReference type="InterPro" id="IPR017871">
    <property type="entry name" value="ABC_transporter-like_CS"/>
</dbReference>
<feature type="compositionally biased region" description="Low complexity" evidence="5">
    <location>
        <begin position="401"/>
        <end position="418"/>
    </location>
</feature>
<comment type="similarity">
    <text evidence="1">Belongs to the ABC transporter superfamily.</text>
</comment>
<keyword evidence="3" id="KW-0547">Nucleotide-binding</keyword>
<evidence type="ECO:0000313" key="8">
    <source>
        <dbReference type="Proteomes" id="UP000780875"/>
    </source>
</evidence>
<sequence>MNDERPIHPSPAGNEDLPPSVGMPNDDEHPFYNDDVADDAADYVAPESAHAPSVLDPDAKPILEVRDLRMYFPVKSAGVIRRTIGHVQAVDGVSFQLPTGGSLGLVGESGCGKSTTGRLVTRLYEPTGGTITFDGRDISKISANQLKPLRREIQMIFQDPYTSLNPRHTVGAIIGAPLLIHKMVPKDKVLPRVQELLEVVGLNPEHYNRYPHEFSGGQRQRIGIARALTLQPKVLVADEPVSALDVSIQAQVINLLQDVQREFDIAFLFVAHDLAVVRHFCPEIAVMYLGKIVEIADRETLYTRPHHPYTQALLSAVPDVKQAAIGGRRERIRLEGDVPSPINPPSGCRFRTRCPIAQEICARVEPPLLQIGQRHKVACHFAGELGRHPEKPVTAPLLGVDDTGAPDPGASPAADLGANEPGYADTWFDLDRKTMASA</sequence>
<dbReference type="PANTHER" id="PTHR43776">
    <property type="entry name" value="TRANSPORT ATP-BINDING PROTEIN"/>
    <property type="match status" value="1"/>
</dbReference>
<dbReference type="RefSeq" id="WP_224125567.1">
    <property type="nucleotide sequence ID" value="NZ_JAIQZJ010000028.1"/>
</dbReference>
<evidence type="ECO:0000259" key="6">
    <source>
        <dbReference type="PROSITE" id="PS50893"/>
    </source>
</evidence>
<evidence type="ECO:0000256" key="3">
    <source>
        <dbReference type="ARBA" id="ARBA00022741"/>
    </source>
</evidence>
<dbReference type="Proteomes" id="UP000780875">
    <property type="component" value="Unassembled WGS sequence"/>
</dbReference>
<evidence type="ECO:0000256" key="5">
    <source>
        <dbReference type="SAM" id="MobiDB-lite"/>
    </source>
</evidence>
<dbReference type="InterPro" id="IPR013563">
    <property type="entry name" value="Oligopep_ABC_C"/>
</dbReference>
<gene>
    <name evidence="7" type="ORF">K8U61_24130</name>
</gene>
<dbReference type="InterPro" id="IPR050319">
    <property type="entry name" value="ABC_transp_ATP-bind"/>
</dbReference>
<evidence type="ECO:0000313" key="7">
    <source>
        <dbReference type="EMBL" id="MBZ5741269.1"/>
    </source>
</evidence>
<feature type="region of interest" description="Disordered" evidence="5">
    <location>
        <begin position="400"/>
        <end position="422"/>
    </location>
</feature>
<dbReference type="InterPro" id="IPR027417">
    <property type="entry name" value="P-loop_NTPase"/>
</dbReference>
<dbReference type="InterPro" id="IPR003439">
    <property type="entry name" value="ABC_transporter-like_ATP-bd"/>
</dbReference>
<dbReference type="NCBIfam" id="TIGR01727">
    <property type="entry name" value="oligo_HPY"/>
    <property type="match status" value="1"/>
</dbReference>
<dbReference type="Pfam" id="PF08352">
    <property type="entry name" value="oligo_HPY"/>
    <property type="match status" value="1"/>
</dbReference>
<evidence type="ECO:0000256" key="1">
    <source>
        <dbReference type="ARBA" id="ARBA00005417"/>
    </source>
</evidence>
<dbReference type="InterPro" id="IPR003593">
    <property type="entry name" value="AAA+_ATPase"/>
</dbReference>
<keyword evidence="8" id="KW-1185">Reference proteome</keyword>
<accession>A0ABS7UK75</accession>
<dbReference type="SUPFAM" id="SSF52540">
    <property type="entry name" value="P-loop containing nucleoside triphosphate hydrolases"/>
    <property type="match status" value="1"/>
</dbReference>
<dbReference type="CDD" id="cd03257">
    <property type="entry name" value="ABC_NikE_OppD_transporters"/>
    <property type="match status" value="1"/>
</dbReference>
<feature type="domain" description="ABC transporter" evidence="6">
    <location>
        <begin position="74"/>
        <end position="314"/>
    </location>
</feature>
<dbReference type="Pfam" id="PF00005">
    <property type="entry name" value="ABC_tran"/>
    <property type="match status" value="1"/>
</dbReference>
<keyword evidence="2" id="KW-0813">Transport</keyword>
<evidence type="ECO:0000256" key="2">
    <source>
        <dbReference type="ARBA" id="ARBA00022448"/>
    </source>
</evidence>
<proteinExistence type="inferred from homology"/>
<dbReference type="PANTHER" id="PTHR43776:SF7">
    <property type="entry name" value="D,D-DIPEPTIDE TRANSPORT ATP-BINDING PROTEIN DDPF-RELATED"/>
    <property type="match status" value="1"/>
</dbReference>
<dbReference type="GO" id="GO:0005524">
    <property type="term" value="F:ATP binding"/>
    <property type="evidence" value="ECO:0007669"/>
    <property type="project" value="UniProtKB-KW"/>
</dbReference>
<protein>
    <submittedName>
        <fullName evidence="7">Dipeptide ABC transporter ATP-binding protein</fullName>
    </submittedName>
</protein>
<dbReference type="EMBL" id="JAIQZJ010000028">
    <property type="protein sequence ID" value="MBZ5741269.1"/>
    <property type="molecule type" value="Genomic_DNA"/>
</dbReference>
<comment type="caution">
    <text evidence="7">The sequence shown here is derived from an EMBL/GenBank/DDBJ whole genome shotgun (WGS) entry which is preliminary data.</text>
</comment>
<name>A0ABS7UK75_9ACTN</name>
<dbReference type="Gene3D" id="3.40.50.300">
    <property type="entry name" value="P-loop containing nucleotide triphosphate hydrolases"/>
    <property type="match status" value="1"/>
</dbReference>
<reference evidence="7 8" key="1">
    <citation type="submission" date="2021-09" db="EMBL/GenBank/DDBJ databases">
        <title>Whole genome sequence of Nocardioides sp. GBK3QG-3.</title>
        <authorList>
            <person name="Tuo L."/>
        </authorList>
    </citation>
    <scope>NUCLEOTIDE SEQUENCE [LARGE SCALE GENOMIC DNA]</scope>
    <source>
        <strain evidence="7 8">GBK3QG-3</strain>
    </source>
</reference>
<dbReference type="NCBIfam" id="NF008453">
    <property type="entry name" value="PRK11308.1"/>
    <property type="match status" value="1"/>
</dbReference>
<dbReference type="PROSITE" id="PS50893">
    <property type="entry name" value="ABC_TRANSPORTER_2"/>
    <property type="match status" value="1"/>
</dbReference>
<evidence type="ECO:0000256" key="4">
    <source>
        <dbReference type="ARBA" id="ARBA00022840"/>
    </source>
</evidence>